<organism evidence="2 3">
    <name type="scientific">Mycena metata</name>
    <dbReference type="NCBI Taxonomy" id="1033252"/>
    <lineage>
        <taxon>Eukaryota</taxon>
        <taxon>Fungi</taxon>
        <taxon>Dikarya</taxon>
        <taxon>Basidiomycota</taxon>
        <taxon>Agaricomycotina</taxon>
        <taxon>Agaricomycetes</taxon>
        <taxon>Agaricomycetidae</taxon>
        <taxon>Agaricales</taxon>
        <taxon>Marasmiineae</taxon>
        <taxon>Mycenaceae</taxon>
        <taxon>Mycena</taxon>
    </lineage>
</organism>
<sequence length="237" mass="25562">MRRAGIRRSSSSRNARYTHTGDAGDPVLFRLALRSRRPPRSTSSPDSTSSKNVNGSSYSTTTTALTRLGIVLIHQQLPIVESVRRGTAWVSEPRESIAQLAFAPTSAARSAAPTRRSPLTGKWEQSCGENAVIRCDVALELERVSGLAAGIRARQHPATYAEPSSSTTSPLLAMSSTSGQSTIGTSPTSTFTPYAEREREREREQEGEEREREKGEREDGERAQGAGGTSGKKGLTT</sequence>
<dbReference type="EMBL" id="JARKIB010000127">
    <property type="protein sequence ID" value="KAJ7735364.1"/>
    <property type="molecule type" value="Genomic_DNA"/>
</dbReference>
<feature type="compositionally biased region" description="Basic and acidic residues" evidence="1">
    <location>
        <begin position="195"/>
        <end position="222"/>
    </location>
</feature>
<feature type="region of interest" description="Disordered" evidence="1">
    <location>
        <begin position="35"/>
        <end position="59"/>
    </location>
</feature>
<proteinExistence type="predicted"/>
<feature type="region of interest" description="Disordered" evidence="1">
    <location>
        <begin position="1"/>
        <end position="23"/>
    </location>
</feature>
<gene>
    <name evidence="2" type="ORF">B0H16DRAFT_1576520</name>
</gene>
<evidence type="ECO:0000313" key="3">
    <source>
        <dbReference type="Proteomes" id="UP001215598"/>
    </source>
</evidence>
<dbReference type="Proteomes" id="UP001215598">
    <property type="component" value="Unassembled WGS sequence"/>
</dbReference>
<name>A0AAD7I5G8_9AGAR</name>
<accession>A0AAD7I5G8</accession>
<keyword evidence="3" id="KW-1185">Reference proteome</keyword>
<comment type="caution">
    <text evidence="2">The sequence shown here is derived from an EMBL/GenBank/DDBJ whole genome shotgun (WGS) entry which is preliminary data.</text>
</comment>
<dbReference type="AlphaFoldDB" id="A0AAD7I5G8"/>
<feature type="compositionally biased region" description="Low complexity" evidence="1">
    <location>
        <begin position="175"/>
        <end position="190"/>
    </location>
</feature>
<reference evidence="2" key="1">
    <citation type="submission" date="2023-03" db="EMBL/GenBank/DDBJ databases">
        <title>Massive genome expansion in bonnet fungi (Mycena s.s.) driven by repeated elements and novel gene families across ecological guilds.</title>
        <authorList>
            <consortium name="Lawrence Berkeley National Laboratory"/>
            <person name="Harder C.B."/>
            <person name="Miyauchi S."/>
            <person name="Viragh M."/>
            <person name="Kuo A."/>
            <person name="Thoen E."/>
            <person name="Andreopoulos B."/>
            <person name="Lu D."/>
            <person name="Skrede I."/>
            <person name="Drula E."/>
            <person name="Henrissat B."/>
            <person name="Morin E."/>
            <person name="Kohler A."/>
            <person name="Barry K."/>
            <person name="LaButti K."/>
            <person name="Morin E."/>
            <person name="Salamov A."/>
            <person name="Lipzen A."/>
            <person name="Mereny Z."/>
            <person name="Hegedus B."/>
            <person name="Baldrian P."/>
            <person name="Stursova M."/>
            <person name="Weitz H."/>
            <person name="Taylor A."/>
            <person name="Grigoriev I.V."/>
            <person name="Nagy L.G."/>
            <person name="Martin F."/>
            <person name="Kauserud H."/>
        </authorList>
    </citation>
    <scope>NUCLEOTIDE SEQUENCE</scope>
    <source>
        <strain evidence="2">CBHHK182m</strain>
    </source>
</reference>
<feature type="compositionally biased region" description="Low complexity" evidence="1">
    <location>
        <begin position="40"/>
        <end position="50"/>
    </location>
</feature>
<feature type="region of interest" description="Disordered" evidence="1">
    <location>
        <begin position="155"/>
        <end position="237"/>
    </location>
</feature>
<protein>
    <submittedName>
        <fullName evidence="2">Uncharacterized protein</fullName>
    </submittedName>
</protein>
<evidence type="ECO:0000256" key="1">
    <source>
        <dbReference type="SAM" id="MobiDB-lite"/>
    </source>
</evidence>
<evidence type="ECO:0000313" key="2">
    <source>
        <dbReference type="EMBL" id="KAJ7735364.1"/>
    </source>
</evidence>